<evidence type="ECO:0000256" key="3">
    <source>
        <dbReference type="ARBA" id="ARBA00023295"/>
    </source>
</evidence>
<dbReference type="PANTHER" id="PTHR22925:SF3">
    <property type="entry name" value="GLYCOSYL HYDROLASE FAMILY PROTEIN 43"/>
    <property type="match status" value="1"/>
</dbReference>
<dbReference type="InterPro" id="IPR023296">
    <property type="entry name" value="Glyco_hydro_beta-prop_sf"/>
</dbReference>
<dbReference type="Proteomes" id="UP001493487">
    <property type="component" value="Unassembled WGS sequence"/>
</dbReference>
<gene>
    <name evidence="7" type="ORF">QJS35_29880</name>
</gene>
<evidence type="ECO:0000256" key="2">
    <source>
        <dbReference type="ARBA" id="ARBA00022801"/>
    </source>
</evidence>
<dbReference type="CDD" id="cd00161">
    <property type="entry name" value="beta-trefoil_Ricin-like"/>
    <property type="match status" value="1"/>
</dbReference>
<organism evidence="7 8">
    <name type="scientific">Cohnella silvisoli</name>
    <dbReference type="NCBI Taxonomy" id="2873699"/>
    <lineage>
        <taxon>Bacteria</taxon>
        <taxon>Bacillati</taxon>
        <taxon>Bacillota</taxon>
        <taxon>Bacilli</taxon>
        <taxon>Bacillales</taxon>
        <taxon>Paenibacillaceae</taxon>
        <taxon>Cohnella</taxon>
    </lineage>
</organism>
<keyword evidence="5" id="KW-0732">Signal</keyword>
<dbReference type="InterPro" id="IPR035992">
    <property type="entry name" value="Ricin_B-like_lectins"/>
</dbReference>
<dbReference type="Gene3D" id="2.115.10.20">
    <property type="entry name" value="Glycosyl hydrolase domain, family 43"/>
    <property type="match status" value="1"/>
</dbReference>
<proteinExistence type="inferred from homology"/>
<evidence type="ECO:0000256" key="1">
    <source>
        <dbReference type="ARBA" id="ARBA00009865"/>
    </source>
</evidence>
<keyword evidence="8" id="KW-1185">Reference proteome</keyword>
<evidence type="ECO:0000313" key="8">
    <source>
        <dbReference type="Proteomes" id="UP001493487"/>
    </source>
</evidence>
<evidence type="ECO:0000256" key="4">
    <source>
        <dbReference type="RuleBase" id="RU361187"/>
    </source>
</evidence>
<dbReference type="CDD" id="cd18822">
    <property type="entry name" value="GH43_CtGH43-like"/>
    <property type="match status" value="1"/>
</dbReference>
<dbReference type="RefSeq" id="WP_232189621.1">
    <property type="nucleotide sequence ID" value="NZ_JAIOAP010000021.1"/>
</dbReference>
<comment type="caution">
    <text evidence="7">The sequence shown here is derived from an EMBL/GenBank/DDBJ whole genome shotgun (WGS) entry which is preliminary data.</text>
</comment>
<dbReference type="EMBL" id="JASKHM010000023">
    <property type="protein sequence ID" value="MEQ4486592.1"/>
    <property type="molecule type" value="Genomic_DNA"/>
</dbReference>
<dbReference type="InterPro" id="IPR006710">
    <property type="entry name" value="Glyco_hydro_43"/>
</dbReference>
<comment type="similarity">
    <text evidence="1 4">Belongs to the glycosyl hydrolase 43 family.</text>
</comment>
<sequence length="480" mass="53863">MCIRKRNAGLKTVALFVLVFSLLIGGLATGNPAEAAEQEVVNANQWTDTSGNPIQAHAGGVIKEGNYYYWIGVERNNDAGWTFKKINMYRSADLKNWDFLSTILTQSSHPDLNWCKIERPKIIYNASTGKYVMWMHYEEGDNYNLAHAAIAESSTIDGNYTFIQHFRPLNTHMSRDSTLFKDDDGTAYFISAANGNADLNVYRLSSDYLSIDSLVATLWPGSYREAPAMVKRNGYYYLLTSGATGWNYNQAKYAYSSNIASGWSSLINIGSPSTYESQGNYILPVAGTNGTSYLYMADRHAGAFGEHFNFGKYVWHEIQFNSDTNLIMTWYPKLSIDTSTGIIDKATGNLDTGVGIKKDFGSDNTYFSISYSGEYLYMNTVKSVESTWEKVNVDGTYFHLKHKSTGKYLHNDPAINNKLNLVGTQWTGPNVQWKLVDAGNGYYRIEHKASGKWLHSWNYGANLTLQPKTKTGDGTMWLLD</sequence>
<feature type="signal peptide" evidence="5">
    <location>
        <begin position="1"/>
        <end position="35"/>
    </location>
</feature>
<dbReference type="Pfam" id="PF04616">
    <property type="entry name" value="Glyco_hydro_43"/>
    <property type="match status" value="1"/>
</dbReference>
<protein>
    <submittedName>
        <fullName evidence="7">Family 43 glycosylhydrolase</fullName>
    </submittedName>
</protein>
<dbReference type="Pfam" id="PF14200">
    <property type="entry name" value="RicinB_lectin_2"/>
    <property type="match status" value="1"/>
</dbReference>
<evidence type="ECO:0000256" key="5">
    <source>
        <dbReference type="SAM" id="SignalP"/>
    </source>
</evidence>
<feature type="chain" id="PRO_5045335084" evidence="5">
    <location>
        <begin position="36"/>
        <end position="480"/>
    </location>
</feature>
<feature type="domain" description="Ricin B lectin" evidence="6">
    <location>
        <begin position="388"/>
        <end position="460"/>
    </location>
</feature>
<dbReference type="PANTHER" id="PTHR22925">
    <property type="entry name" value="GLYCOSYL HYDROLASE 43 FAMILY MEMBER"/>
    <property type="match status" value="1"/>
</dbReference>
<evidence type="ECO:0000313" key="7">
    <source>
        <dbReference type="EMBL" id="MEQ4486592.1"/>
    </source>
</evidence>
<keyword evidence="3 4" id="KW-0326">Glycosidase</keyword>
<keyword evidence="2 4" id="KW-0378">Hydrolase</keyword>
<dbReference type="SUPFAM" id="SSF50370">
    <property type="entry name" value="Ricin B-like lectins"/>
    <property type="match status" value="1"/>
</dbReference>
<dbReference type="Gene3D" id="2.80.10.50">
    <property type="match status" value="1"/>
</dbReference>
<dbReference type="SUPFAM" id="SSF75005">
    <property type="entry name" value="Arabinanase/levansucrase/invertase"/>
    <property type="match status" value="1"/>
</dbReference>
<evidence type="ECO:0000259" key="6">
    <source>
        <dbReference type="Pfam" id="PF14200"/>
    </source>
</evidence>
<dbReference type="InterPro" id="IPR000772">
    <property type="entry name" value="Ricin_B_lectin"/>
</dbReference>
<accession>A0ABV1L497</accession>
<reference evidence="7 8" key="1">
    <citation type="journal article" date="2023" name="Genome Announc.">
        <title>Pan-Genome Analyses of the Genus Cohnella and Proposal of the Novel Species Cohnella silvisoli sp. nov., Isolated from Forest Soil.</title>
        <authorList>
            <person name="Wang C."/>
            <person name="Mao L."/>
            <person name="Bao G."/>
            <person name="Zhu H."/>
        </authorList>
    </citation>
    <scope>NUCLEOTIDE SEQUENCE [LARGE SCALE GENOMIC DNA]</scope>
    <source>
        <strain evidence="7 8">NL03-T5-1</strain>
    </source>
</reference>
<name>A0ABV1L497_9BACL</name>